<evidence type="ECO:0000256" key="2">
    <source>
        <dbReference type="SAM" id="SignalP"/>
    </source>
</evidence>
<evidence type="ECO:0000313" key="4">
    <source>
        <dbReference type="EMBL" id="MCQ4838341.1"/>
    </source>
</evidence>
<dbReference type="SUPFAM" id="SSF53850">
    <property type="entry name" value="Periplasmic binding protein-like II"/>
    <property type="match status" value="1"/>
</dbReference>
<name>A0ABT1RUJ5_9FIRM</name>
<evidence type="ECO:0000259" key="3">
    <source>
        <dbReference type="Pfam" id="PF12010"/>
    </source>
</evidence>
<dbReference type="InterPro" id="IPR050490">
    <property type="entry name" value="Bact_solute-bd_prot1"/>
</dbReference>
<feature type="signal peptide" evidence="2">
    <location>
        <begin position="1"/>
        <end position="21"/>
    </location>
</feature>
<dbReference type="RefSeq" id="WP_187127708.1">
    <property type="nucleotide sequence ID" value="NZ_CABKVV010000013.1"/>
</dbReference>
<feature type="domain" description="DUF3502" evidence="3">
    <location>
        <begin position="454"/>
        <end position="521"/>
    </location>
</feature>
<organism evidence="4 5">
    <name type="scientific">Neglectibacter timonensis</name>
    <dbReference type="NCBI Taxonomy" id="1776382"/>
    <lineage>
        <taxon>Bacteria</taxon>
        <taxon>Bacillati</taxon>
        <taxon>Bacillota</taxon>
        <taxon>Clostridia</taxon>
        <taxon>Eubacteriales</taxon>
        <taxon>Oscillospiraceae</taxon>
        <taxon>Neglectibacter</taxon>
    </lineage>
</organism>
<feature type="compositionally biased region" description="Low complexity" evidence="1">
    <location>
        <begin position="29"/>
        <end position="48"/>
    </location>
</feature>
<dbReference type="PROSITE" id="PS51257">
    <property type="entry name" value="PROKAR_LIPOPROTEIN"/>
    <property type="match status" value="1"/>
</dbReference>
<dbReference type="Proteomes" id="UP001524473">
    <property type="component" value="Unassembled WGS sequence"/>
</dbReference>
<dbReference type="PANTHER" id="PTHR43649:SF12">
    <property type="entry name" value="DIACETYLCHITOBIOSE BINDING PROTEIN DASA"/>
    <property type="match status" value="1"/>
</dbReference>
<comment type="caution">
    <text evidence="4">The sequence shown here is derived from an EMBL/GenBank/DDBJ whole genome shotgun (WGS) entry which is preliminary data.</text>
</comment>
<reference evidence="4 5" key="1">
    <citation type="submission" date="2022-06" db="EMBL/GenBank/DDBJ databases">
        <title>Isolation of gut microbiota from human fecal samples.</title>
        <authorList>
            <person name="Pamer E.G."/>
            <person name="Barat B."/>
            <person name="Waligurski E."/>
            <person name="Medina S."/>
            <person name="Paddock L."/>
            <person name="Mostad J."/>
        </authorList>
    </citation>
    <scope>NUCLEOTIDE SEQUENCE [LARGE SCALE GENOMIC DNA]</scope>
    <source>
        <strain evidence="4 5">DFI.9.73</strain>
    </source>
</reference>
<dbReference type="GeneID" id="90532371"/>
<gene>
    <name evidence="4" type="ORF">NE695_00250</name>
</gene>
<feature type="chain" id="PRO_5046624655" evidence="2">
    <location>
        <begin position="22"/>
        <end position="524"/>
    </location>
</feature>
<dbReference type="Pfam" id="PF12010">
    <property type="entry name" value="DUF3502"/>
    <property type="match status" value="1"/>
</dbReference>
<protein>
    <submittedName>
        <fullName evidence="4">DUF3502 domain-containing protein</fullName>
    </submittedName>
</protein>
<dbReference type="InterPro" id="IPR022627">
    <property type="entry name" value="DUF3502"/>
</dbReference>
<proteinExistence type="predicted"/>
<dbReference type="EMBL" id="JANFZH010000001">
    <property type="protein sequence ID" value="MCQ4838341.1"/>
    <property type="molecule type" value="Genomic_DNA"/>
</dbReference>
<dbReference type="PANTHER" id="PTHR43649">
    <property type="entry name" value="ARABINOSE-BINDING PROTEIN-RELATED"/>
    <property type="match status" value="1"/>
</dbReference>
<accession>A0ABT1RUJ5</accession>
<keyword evidence="5" id="KW-1185">Reference proteome</keyword>
<evidence type="ECO:0000256" key="1">
    <source>
        <dbReference type="SAM" id="MobiDB-lite"/>
    </source>
</evidence>
<sequence>MMAKKILSTLLALAIVAATFAGCGGGDSGSKTSSAASKESKASTSSAGEDSSAASTDINFDEAPYEINYLYLVAQEGANQSKVAQAVSDLAKKEINMTVKLIPMTFGTYNTQISMMLAANEPLDIFPAMSNQFSTYIDSQYLINCADYLDYMQDAVKVLGDDAFAGYIGDFLVGFSNMKERAYPAGLVVRKDIFEELGYKAEDFSVTVDDYSTFDQITELFAKVKEAYPDMTMLDGTSIMGLQTGSYFDNMGSNFGVLENYGQTTTVTNWYESDQYKKFCEIGRDWFTKGYSSQDIAVNQDSGEIKMKAGNTFSYITNVKPNTNVEKLAQTGYEVEVVYLSDIMKNTNAVNADLLCIANASKDPKKAAQFMNWSYVSGDFNDLINWGIEGEDWVLTDDGMAAYPEGVDAQSVGYHNDFGFVYPNQFAGHPWTGNPADIWDQYAEYNSSLMVSKAYGFTFDSRPVATEEAQLNSVEEQYKKDLAFGAVEIESKLKEFNDALYAAGLQTVIDEKQKQLDAWLAEQG</sequence>
<dbReference type="Gene3D" id="3.40.190.10">
    <property type="entry name" value="Periplasmic binding protein-like II"/>
    <property type="match status" value="2"/>
</dbReference>
<evidence type="ECO:0000313" key="5">
    <source>
        <dbReference type="Proteomes" id="UP001524473"/>
    </source>
</evidence>
<keyword evidence="2" id="KW-0732">Signal</keyword>
<feature type="region of interest" description="Disordered" evidence="1">
    <location>
        <begin position="25"/>
        <end position="54"/>
    </location>
</feature>